<protein>
    <submittedName>
        <fullName evidence="1">Uncharacterized protein</fullName>
    </submittedName>
</protein>
<reference evidence="1" key="1">
    <citation type="submission" date="2019-08" db="EMBL/GenBank/DDBJ databases">
        <authorList>
            <person name="Kucharzyk K."/>
            <person name="Murdoch R.W."/>
            <person name="Higgins S."/>
            <person name="Loffler F."/>
        </authorList>
    </citation>
    <scope>NUCLEOTIDE SEQUENCE</scope>
</reference>
<comment type="caution">
    <text evidence="1">The sequence shown here is derived from an EMBL/GenBank/DDBJ whole genome shotgun (WGS) entry which is preliminary data.</text>
</comment>
<organism evidence="1">
    <name type="scientific">bioreactor metagenome</name>
    <dbReference type="NCBI Taxonomy" id="1076179"/>
    <lineage>
        <taxon>unclassified sequences</taxon>
        <taxon>metagenomes</taxon>
        <taxon>ecological metagenomes</taxon>
    </lineage>
</organism>
<accession>A0A645HII4</accession>
<name>A0A645HII4_9ZZZZ</name>
<proteinExistence type="predicted"/>
<gene>
    <name evidence="1" type="ORF">SDC9_182981</name>
</gene>
<dbReference type="EMBL" id="VSSQ01089100">
    <property type="protein sequence ID" value="MPN35483.1"/>
    <property type="molecule type" value="Genomic_DNA"/>
</dbReference>
<sequence>MAPFHDLHHAALDQVGGREVLDALAVQLDRALGDLAAFTLEQVRDGAQRGGLARAVTAQDGHDAAFGYL</sequence>
<dbReference type="AlphaFoldDB" id="A0A645HII4"/>
<evidence type="ECO:0000313" key="1">
    <source>
        <dbReference type="EMBL" id="MPN35483.1"/>
    </source>
</evidence>